<dbReference type="EMBL" id="JAOCQJ010000001">
    <property type="protein sequence ID" value="MCT7315001.1"/>
    <property type="molecule type" value="Genomic_DNA"/>
</dbReference>
<dbReference type="Proteomes" id="UP001164374">
    <property type="component" value="Unassembled WGS sequence"/>
</dbReference>
<evidence type="ECO:0000313" key="2">
    <source>
        <dbReference type="Proteomes" id="UP001164374"/>
    </source>
</evidence>
<reference evidence="1" key="1">
    <citation type="journal article" date="2023" name="Front. Microbiol.">
        <title>Ralstonia chuxiongensis sp. nov., Ralstonia mojiangensis sp. nov., and Ralstonia soli sp. nov., isolated from tobacco fields, are three novel species in the family Burkholderiaceae.</title>
        <authorList>
            <person name="Lu C.H."/>
            <person name="Zhang Y.Y."/>
            <person name="Jiang N."/>
            <person name="Chen W."/>
            <person name="Shao X."/>
            <person name="Zhao Z.M."/>
            <person name="Lu W.L."/>
            <person name="Hu X."/>
            <person name="Xi Y.X."/>
            <person name="Zou S.Y."/>
            <person name="Wei Q.J."/>
            <person name="Lin Z.L."/>
            <person name="Gong L."/>
            <person name="Gai X.T."/>
            <person name="Zhang L.Q."/>
            <person name="Li J.Y."/>
            <person name="Jin Y."/>
            <person name="Xia Z.Y."/>
        </authorList>
    </citation>
    <scope>NUCLEOTIDE SEQUENCE</scope>
    <source>
        <strain evidence="1">22TCCZM01-4</strain>
    </source>
</reference>
<name>A0AAE3HZZ4_9RALS</name>
<protein>
    <submittedName>
        <fullName evidence="1">Uncharacterized protein</fullName>
    </submittedName>
</protein>
<sequence>MASVNLVKDFGVVYGDDPANELNNNAALAAAISWLQKQSVKPKLTADEGIIRYSQSPNFFIPGLVFETNGEVRFRYGGTGNAVVIDGGTLTTAAGFKFGAGSGVIVEAPPTAKHGIYMRNVIRGGINVRCYGAGSQHAGLRLEGCVSTDVWVTVTNTEGGWYMGAQPLAGISMDSSGGANTQTSYVQLHNPVVNSCQVGIFFGGTLGVDVWGGDSEWNTVVGALFDKTALNNRLFGIDLEVNGPPGNRVDVSCDGQFNEFLSIDTNTRFVFTTNSASNRLIGGNHDAIDHYGDANEIADVRYNRSMGATTVNDYGKNLRRGDMFDCGTKMWDSQRTGMISLSDSAPTYACRTRAETLVVTNPGGLTSIVVYRNGVALCNWPMDVPVRLSCGDIAAFAFTGQAPTVLSMAQ</sequence>
<gene>
    <name evidence="1" type="ORF">N5I87_03230</name>
</gene>
<dbReference type="RefSeq" id="WP_260798459.1">
    <property type="nucleotide sequence ID" value="NZ_JAOCQJ010000001.1"/>
</dbReference>
<accession>A0AAE3HZZ4</accession>
<dbReference type="AlphaFoldDB" id="A0AAE3HZZ4"/>
<organism evidence="1 2">
    <name type="scientific">Ralstonia mojiangensis</name>
    <dbReference type="NCBI Taxonomy" id="2953895"/>
    <lineage>
        <taxon>Bacteria</taxon>
        <taxon>Pseudomonadati</taxon>
        <taxon>Pseudomonadota</taxon>
        <taxon>Betaproteobacteria</taxon>
        <taxon>Burkholderiales</taxon>
        <taxon>Burkholderiaceae</taxon>
        <taxon>Ralstonia</taxon>
    </lineage>
</organism>
<comment type="caution">
    <text evidence="1">The sequence shown here is derived from an EMBL/GenBank/DDBJ whole genome shotgun (WGS) entry which is preliminary data.</text>
</comment>
<evidence type="ECO:0000313" key="1">
    <source>
        <dbReference type="EMBL" id="MCT7315001.1"/>
    </source>
</evidence>
<reference evidence="1" key="2">
    <citation type="submission" date="2023-02" db="EMBL/GenBank/DDBJ databases">
        <authorList>
            <person name="Lu C.-H."/>
        </authorList>
    </citation>
    <scope>NUCLEOTIDE SEQUENCE</scope>
    <source>
        <strain evidence="1">22TCCZM01-4</strain>
    </source>
</reference>
<proteinExistence type="predicted"/>